<dbReference type="GO" id="GO:0003677">
    <property type="term" value="F:DNA binding"/>
    <property type="evidence" value="ECO:0007669"/>
    <property type="project" value="UniProtKB-KW"/>
</dbReference>
<feature type="compositionally biased region" description="Basic and acidic residues" evidence="6">
    <location>
        <begin position="1849"/>
        <end position="1865"/>
    </location>
</feature>
<keyword evidence="4" id="KW-0804">Transcription</keyword>
<dbReference type="Pfam" id="PF04182">
    <property type="entry name" value="B-block_TFIIIC"/>
    <property type="match status" value="1"/>
</dbReference>
<dbReference type="InterPro" id="IPR056428">
    <property type="entry name" value="WH_GTF3C1"/>
</dbReference>
<dbReference type="GO" id="GO:0005634">
    <property type="term" value="C:nucleus"/>
    <property type="evidence" value="ECO:0007669"/>
    <property type="project" value="UniProtKB-SubCell"/>
</dbReference>
<keyword evidence="2" id="KW-0597">Phosphoprotein</keyword>
<name>A0A2R5LKQ0_9ACAR</name>
<dbReference type="InterPro" id="IPR056467">
    <property type="entry name" value="eWH_GTF3C1"/>
</dbReference>
<dbReference type="InterPro" id="IPR044210">
    <property type="entry name" value="Tfc3-like"/>
</dbReference>
<evidence type="ECO:0000256" key="4">
    <source>
        <dbReference type="ARBA" id="ARBA00023163"/>
    </source>
</evidence>
<feature type="domain" description="General transcription factor 3C polypeptide 1 winged-helix" evidence="8">
    <location>
        <begin position="10"/>
        <end position="63"/>
    </location>
</feature>
<feature type="region of interest" description="Disordered" evidence="6">
    <location>
        <begin position="1432"/>
        <end position="1453"/>
    </location>
</feature>
<dbReference type="InterPro" id="IPR035625">
    <property type="entry name" value="Tfc3-like_eWH"/>
</dbReference>
<reference evidence="10" key="1">
    <citation type="submission" date="2018-03" db="EMBL/GenBank/DDBJ databases">
        <title>The relapsing fever spirochete Borrelia turicatae persists in the highly oxidative environment of its soft-bodied tick vector.</title>
        <authorList>
            <person name="Bourret T.J."/>
            <person name="Boyle W.K."/>
            <person name="Valenzuela J.G."/>
            <person name="Oliveira F."/>
            <person name="Lopez J.E."/>
        </authorList>
    </citation>
    <scope>NUCLEOTIDE SEQUENCE</scope>
    <source>
        <strain evidence="10">Kansas strain/isolate</strain>
        <tissue evidence="10">Salivary glands</tissue>
    </source>
</reference>
<feature type="region of interest" description="Disordered" evidence="6">
    <location>
        <begin position="450"/>
        <end position="506"/>
    </location>
</feature>
<dbReference type="InterPro" id="IPR007309">
    <property type="entry name" value="TFIIIC_Bblock-bd"/>
</dbReference>
<feature type="compositionally biased region" description="Basic and acidic residues" evidence="6">
    <location>
        <begin position="1063"/>
        <end position="1072"/>
    </location>
</feature>
<feature type="compositionally biased region" description="Polar residues" evidence="6">
    <location>
        <begin position="1813"/>
        <end position="1824"/>
    </location>
</feature>
<evidence type="ECO:0000256" key="1">
    <source>
        <dbReference type="ARBA" id="ARBA00004123"/>
    </source>
</evidence>
<feature type="compositionally biased region" description="Polar residues" evidence="6">
    <location>
        <begin position="472"/>
        <end position="492"/>
    </location>
</feature>
<keyword evidence="3" id="KW-0238">DNA-binding</keyword>
<feature type="region of interest" description="Disordered" evidence="6">
    <location>
        <begin position="1656"/>
        <end position="1706"/>
    </location>
</feature>
<dbReference type="GO" id="GO:0042791">
    <property type="term" value="P:5S class rRNA transcription by RNA polymerase III"/>
    <property type="evidence" value="ECO:0007669"/>
    <property type="project" value="TreeGrafter"/>
</dbReference>
<evidence type="ECO:0000256" key="5">
    <source>
        <dbReference type="ARBA" id="ARBA00023242"/>
    </source>
</evidence>
<evidence type="ECO:0000256" key="3">
    <source>
        <dbReference type="ARBA" id="ARBA00023125"/>
    </source>
</evidence>
<feature type="compositionally biased region" description="Basic and acidic residues" evidence="6">
    <location>
        <begin position="1433"/>
        <end position="1445"/>
    </location>
</feature>
<feature type="compositionally biased region" description="Basic and acidic residues" evidence="6">
    <location>
        <begin position="1767"/>
        <end position="1784"/>
    </location>
</feature>
<feature type="region of interest" description="Disordered" evidence="6">
    <location>
        <begin position="994"/>
        <end position="1013"/>
    </location>
</feature>
<feature type="region of interest" description="Disordered" evidence="6">
    <location>
        <begin position="1741"/>
        <end position="1942"/>
    </location>
</feature>
<feature type="region of interest" description="Disordered" evidence="6">
    <location>
        <begin position="1042"/>
        <end position="1073"/>
    </location>
</feature>
<protein>
    <submittedName>
        <fullName evidence="10">Proteinral transcription factor iiic polypeptide 1 alpha</fullName>
    </submittedName>
</protein>
<feature type="domain" description="B-block binding subunit of TFIIIC" evidence="7">
    <location>
        <begin position="172"/>
        <end position="245"/>
    </location>
</feature>
<accession>A0A2R5LKQ0</accession>
<dbReference type="EMBL" id="GGLE01005771">
    <property type="protein sequence ID" value="MBY09897.1"/>
    <property type="molecule type" value="Transcribed_RNA"/>
</dbReference>
<dbReference type="PANTHER" id="PTHR15180">
    <property type="entry name" value="GENERAL TRANSCRIPTION FACTOR 3C POLYPEPTIDE 1"/>
    <property type="match status" value="1"/>
</dbReference>
<feature type="compositionally biased region" description="Polar residues" evidence="6">
    <location>
        <begin position="1742"/>
        <end position="1751"/>
    </location>
</feature>
<sequence>MDDTDFHECCIDEIALEGLDGITLEALWTRLQNRPQFPLAIDDDSKDFIWRTLIPDTRLRFYKLPTPRPKLIIYDRYQYLDPESGYVIEPDDLPEDPYPPKIITDEGVRGSCSTYYERVDVTNEVRASSQTSKEVEEQWGNTLVVVADQLTRERAIMGPNNSVQDMDLNDRKYAILERIGRSRYLGQTSQGKQDLTAFKETPANMFVHRKKLLQRNLVTKQVHYQKDSGGGSHTGSLMHLPRFYVERHTKMQVLIQEACRLLAAKPDKREVLQKIRADMGMKEGAFKKLLGVATPRYLNVRSMPFIEFFPNATEKECYTKNKKMRILRVVELVKYFQKGEEDEEEGDHAGEEDIIFFAPENFIYNLTPLEQAYRAVRKAGTAGISQSQLQVALTATKPEVRCLCKSLLKKGIVVTYMEDVGRQRVSKYFAKSIVPQSDVHKKYLVEKKRMMGHFEGQRPSKRRKLNEDISESGPSQPVSEENTMESTGTTESSHAEALGSVPQGTPAVTVETDGKLEFSRKKLLDNSKVSFANGLQDEKTKHNVKKVFSYKKLMRANHIIEYVSKEQLVSDTTKLLKHLHKLEAEAGFSDKCDRVSLERLLCKLCKEGLLKSFRTILRMGTKEKKLQLICHPSVTKDDEIFKTTIEQAKFKYFAIHREPKKRPGTVETPREEEVPKLLYNPQMSRVYGAEPKFRRMHICYAFMHYMIYSYNGKLIESGDPDAPAQYHEDISWRTFVSPLPKSPNTPEGWCMFSDILLSLPLSIFVKIVSSLKYKIDGIEEYLQDDVRRHYLIRCLPVKLRNALLFARRYIYSVHETIKRLAYIGLLTFGPQRLKEKDQVYLYLHRRIRIKDTTISLPGYHQISPDTEYPVKEYFLQTQDDVNDFWMSTEQICVHTPLGTVQTAMRGQTITLQNLYKKPAMVEAVRNREFHEAVDDGNIPGDQLGAAGFDSALFPHLKRNWTYIASVQQKAVTGKNMSSSSKVTHVKGYLDYMSRTSKEAKRGSTPKQQQKQRLGRLQAMISRIAVYYPRDGSSNAQALSMPAIASDTASPPKATARTPPAPRKNKEQKKSGEVVRVLRKRGWNKERRPYYDEKDKEALRSMKTLRVSWTTQEDIMLLFCKVASLFLDPHQAKMVVPFSCIRDIIHEYFPDISKDKTSRACQRRLHFIMLNPATAANVSVFLCEARQDKKLTEMFHGPKPPRSAEEQWVKMLRTVIEHLREKFSKGPAERLGDHMLPQTVAELKQRYNVIVSGNLGIDSWSCQEPHNVVDIHFNTVSLIIMSSFAADTGKSNWSLLLYRIYEQYPDKLIRSVSSRLKHKGVIAKKKCHAKKQLGSLSMSSLPFNLSNRFHYDLARRFLPECFSTMGELLVELFRQFHAGEKHTCAGNTDPSHAILLCNLIMSGNLTFSIEIPQTIVEFDQGVLDSVPCAPRPRRVPENLDDELPKDLEDEENAGLSEKSRTFRFETSGANVRTSRSFLYMLRQDMNKALELNTIRPQDYVAIRPCRVECSVRDDRFLPTCHVEAPTDKSYRMKIRSPVFDRVVQTQRTCIPPSYTSKDFVEDTVRSMFSHDQGLARKLYAWITQKKELGVVFSAICAEFSTEDTSKLREVLSTLVDEMAVVVVGVKCFRYVAAPYGKPWMVKSFKIPKDLRSRATSLGEEAVHRAKRPRVNAPDENVQHGISEASRSEEAGQQESQEDTSKGGPSRLGQMVEVEATSSEELIEVNMEIRKCSMMDETAKNCAISDSSTSDQSELLEEAENELATGSETSKETVDPDVSSQRESHKGARMVRSEPLGNAEGEPGTLKRAEEELANESQVPSNTPHPKTTARRKEAGKSGLQGPATCQEPGNPKEDSREPSAPKRDRTNCSATRPRSDGTDPQKGEKDRGTEGEPTEEEDDDQPGTSTGTPASRRRQPRNSRGSKDSSASPQPPPEHQERRGNAQKRTYYETASRNLNLDAVERILFVPRLWKKPDGTLNRSMFHTFLSATLSHIMDNPGITEDELAGSFSKQTEPPVQLLECVSILERLHCVRRHHLRGYNSRCTLFSKRRDMTIEETYRPGDKAFFEATEGAVAQFAAFTSHFLKTRDAT</sequence>
<feature type="compositionally biased region" description="Acidic residues" evidence="6">
    <location>
        <begin position="1891"/>
        <end position="1900"/>
    </location>
</feature>
<evidence type="ECO:0000256" key="2">
    <source>
        <dbReference type="ARBA" id="ARBA00022553"/>
    </source>
</evidence>
<evidence type="ECO:0000259" key="7">
    <source>
        <dbReference type="Pfam" id="PF04182"/>
    </source>
</evidence>
<organism evidence="10">
    <name type="scientific">Ornithodoros turicata</name>
    <dbReference type="NCBI Taxonomy" id="34597"/>
    <lineage>
        <taxon>Eukaryota</taxon>
        <taxon>Metazoa</taxon>
        <taxon>Ecdysozoa</taxon>
        <taxon>Arthropoda</taxon>
        <taxon>Chelicerata</taxon>
        <taxon>Arachnida</taxon>
        <taxon>Acari</taxon>
        <taxon>Parasitiformes</taxon>
        <taxon>Ixodida</taxon>
        <taxon>Ixodoidea</taxon>
        <taxon>Argasidae</taxon>
        <taxon>Ornithodorinae</taxon>
        <taxon>Ornithodoros</taxon>
    </lineage>
</organism>
<evidence type="ECO:0000256" key="6">
    <source>
        <dbReference type="SAM" id="MobiDB-lite"/>
    </source>
</evidence>
<comment type="subcellular location">
    <subcellularLocation>
        <location evidence="1">Nucleus</location>
    </subcellularLocation>
</comment>
<dbReference type="GO" id="GO:0006384">
    <property type="term" value="P:transcription initiation at RNA polymerase III promoter"/>
    <property type="evidence" value="ECO:0007669"/>
    <property type="project" value="InterPro"/>
</dbReference>
<dbReference type="GO" id="GO:0000127">
    <property type="term" value="C:transcription factor TFIIIC complex"/>
    <property type="evidence" value="ECO:0007669"/>
    <property type="project" value="InterPro"/>
</dbReference>
<keyword evidence="5" id="KW-0539">Nucleus</keyword>
<evidence type="ECO:0000259" key="8">
    <source>
        <dbReference type="Pfam" id="PF23704"/>
    </source>
</evidence>
<evidence type="ECO:0000313" key="10">
    <source>
        <dbReference type="EMBL" id="MBY09897.1"/>
    </source>
</evidence>
<feature type="domain" description="GTF3C1 extended winged-helix" evidence="9">
    <location>
        <begin position="548"/>
        <end position="652"/>
    </location>
</feature>
<dbReference type="Pfam" id="PF23704">
    <property type="entry name" value="WHD_GTF3C1_N"/>
    <property type="match status" value="1"/>
</dbReference>
<dbReference type="PANTHER" id="PTHR15180:SF1">
    <property type="entry name" value="GENERAL TRANSCRIPTION FACTOR 3C POLYPEPTIDE 1"/>
    <property type="match status" value="1"/>
</dbReference>
<dbReference type="Pfam" id="PF24101">
    <property type="entry name" value="WHD_GTF3C1"/>
    <property type="match status" value="1"/>
</dbReference>
<proteinExistence type="predicted"/>
<feature type="compositionally biased region" description="Basic and acidic residues" evidence="6">
    <location>
        <begin position="1872"/>
        <end position="1889"/>
    </location>
</feature>
<dbReference type="CDD" id="cd16169">
    <property type="entry name" value="Tau138_eWH"/>
    <property type="match status" value="1"/>
</dbReference>
<evidence type="ECO:0000259" key="9">
    <source>
        <dbReference type="Pfam" id="PF24101"/>
    </source>
</evidence>